<protein>
    <submittedName>
        <fullName evidence="2">Uncharacterized protein</fullName>
    </submittedName>
</protein>
<gene>
    <name evidence="2" type="ORF">SNEC2469_LOCUS8455</name>
</gene>
<comment type="caution">
    <text evidence="2">The sequence shown here is derived from an EMBL/GenBank/DDBJ whole genome shotgun (WGS) entry which is preliminary data.</text>
</comment>
<name>A0A812NUN1_9DINO</name>
<feature type="region of interest" description="Disordered" evidence="1">
    <location>
        <begin position="86"/>
        <end position="180"/>
    </location>
</feature>
<feature type="compositionally biased region" description="Basic and acidic residues" evidence="1">
    <location>
        <begin position="150"/>
        <end position="160"/>
    </location>
</feature>
<feature type="region of interest" description="Disordered" evidence="1">
    <location>
        <begin position="626"/>
        <end position="749"/>
    </location>
</feature>
<proteinExistence type="predicted"/>
<feature type="non-terminal residue" evidence="2">
    <location>
        <position position="1"/>
    </location>
</feature>
<dbReference type="AlphaFoldDB" id="A0A812NUN1"/>
<feature type="compositionally biased region" description="Polar residues" evidence="1">
    <location>
        <begin position="573"/>
        <end position="584"/>
    </location>
</feature>
<evidence type="ECO:0000256" key="1">
    <source>
        <dbReference type="SAM" id="MobiDB-lite"/>
    </source>
</evidence>
<feature type="region of interest" description="Disordered" evidence="1">
    <location>
        <begin position="573"/>
        <end position="594"/>
    </location>
</feature>
<evidence type="ECO:0000313" key="3">
    <source>
        <dbReference type="Proteomes" id="UP000601435"/>
    </source>
</evidence>
<organism evidence="2 3">
    <name type="scientific">Symbiodinium necroappetens</name>
    <dbReference type="NCBI Taxonomy" id="1628268"/>
    <lineage>
        <taxon>Eukaryota</taxon>
        <taxon>Sar</taxon>
        <taxon>Alveolata</taxon>
        <taxon>Dinophyceae</taxon>
        <taxon>Suessiales</taxon>
        <taxon>Symbiodiniaceae</taxon>
        <taxon>Symbiodinium</taxon>
    </lineage>
</organism>
<reference evidence="2" key="1">
    <citation type="submission" date="2021-02" db="EMBL/GenBank/DDBJ databases">
        <authorList>
            <person name="Dougan E. K."/>
            <person name="Rhodes N."/>
            <person name="Thang M."/>
            <person name="Chan C."/>
        </authorList>
    </citation>
    <scope>NUCLEOTIDE SEQUENCE</scope>
</reference>
<feature type="compositionally biased region" description="Polar residues" evidence="1">
    <location>
        <begin position="727"/>
        <end position="745"/>
    </location>
</feature>
<feature type="compositionally biased region" description="Low complexity" evidence="1">
    <location>
        <begin position="679"/>
        <end position="706"/>
    </location>
</feature>
<dbReference type="EMBL" id="CAJNJA010013938">
    <property type="protein sequence ID" value="CAE7332534.1"/>
    <property type="molecule type" value="Genomic_DNA"/>
</dbReference>
<accession>A0A812NUN1</accession>
<evidence type="ECO:0000313" key="2">
    <source>
        <dbReference type="EMBL" id="CAE7332534.1"/>
    </source>
</evidence>
<keyword evidence="3" id="KW-1185">Reference proteome</keyword>
<feature type="compositionally biased region" description="Basic and acidic residues" evidence="1">
    <location>
        <begin position="626"/>
        <end position="646"/>
    </location>
</feature>
<sequence length="787" mass="84074">VMIVKDIRIWLSSAKSQTSADVVAEGNSQSDEDAAGACSCSDVVPPACKKCKPACQPQPLAEDELAKQLLEDKEFAYELAVGTEVKRFSNGERRRRRSSTSSEHSEDTRKVARTETEVERKDLPHLPQEDSKPDKKEKDKDLPDLAPEVSKPREADKEGEATDDTDDSTGPQPVAAATAGQEGLLHYINFASSETAETAAVEARRKPVHVMQESPVSPLYDPDNELPEVNTEDKAPVDFPWRVPAPLPPPPSSVADQTPALSKRARRRLETGFTRPRSCPAKHMAGRKQQDYTALPFFLTRTEWDKLLQSQDKWTRLGAVLQVASLLGLRNPSEPSMAVFFGLVHPNFREEDALSLNQSFCVFKDEVRQELLTLNADLSPPATLAQDRLRAPKHLPEELLTLVYSQGEMPLSELPIDRKQFYRKVSSLPLRKSHGRVQAQAAWATLHGRGLQQACGSGTLGALVPVPASPLPALESGSRGLAAPALEASSSGSALVLASPAPAAQPALPAAPPSLQAGLPAALELPGPVLVPVPPLPALQASSSATALVPASTPLSVSAVAEQLPVPHTWTCESSEAQTSQTSPRAAALVPADTSDASKVEEVTAFADPSKVEAAVARFQRALADREEAKGKEQETAQAAHKDSPALRRCRSKTPCPDQPAAKKTRASPKDPADQALPKTQKATEAAATTKKAKSQKSSEASSAKQKQPKPSQAGEAKQTKTRKPSHGSSSVADGPRQLSTSTKCVASRAYHKARKEAITAGKTPEAATELARSAHRRVYAAAAAGA</sequence>
<feature type="region of interest" description="Disordered" evidence="1">
    <location>
        <begin position="204"/>
        <end position="225"/>
    </location>
</feature>
<dbReference type="Proteomes" id="UP000601435">
    <property type="component" value="Unassembled WGS sequence"/>
</dbReference>
<feature type="compositionally biased region" description="Basic and acidic residues" evidence="1">
    <location>
        <begin position="103"/>
        <end position="143"/>
    </location>
</feature>